<dbReference type="SUPFAM" id="SSF64484">
    <property type="entry name" value="beta and beta-prime subunits of DNA dependent RNA-polymerase"/>
    <property type="match status" value="1"/>
</dbReference>
<evidence type="ECO:0000313" key="2">
    <source>
        <dbReference type="EMBL" id="BAQ02749.2"/>
    </source>
</evidence>
<name>A0A0A8J9S0_9CAUD</name>
<dbReference type="GO" id="GO:0006351">
    <property type="term" value="P:DNA-templated transcription"/>
    <property type="evidence" value="ECO:0007669"/>
    <property type="project" value="InterPro"/>
</dbReference>
<feature type="domain" description="RNA polymerase alpha subunit" evidence="1">
    <location>
        <begin position="406"/>
        <end position="476"/>
    </location>
</feature>
<protein>
    <recommendedName>
        <fullName evidence="1">RNA polymerase alpha subunit domain-containing protein</fullName>
    </recommendedName>
</protein>
<dbReference type="Proteomes" id="UP000203794">
    <property type="component" value="Segment"/>
</dbReference>
<dbReference type="GO" id="GO:0003677">
    <property type="term" value="F:DNA binding"/>
    <property type="evidence" value="ECO:0007669"/>
    <property type="project" value="InterPro"/>
</dbReference>
<accession>A0A0A8J9S0</accession>
<evidence type="ECO:0000259" key="1">
    <source>
        <dbReference type="Pfam" id="PF00623"/>
    </source>
</evidence>
<organism evidence="2 3">
    <name type="scientific">Ralstonia phage RSL2</name>
    <dbReference type="NCBI Taxonomy" id="1585840"/>
    <lineage>
        <taxon>Viruses</taxon>
        <taxon>Duplodnaviria</taxon>
        <taxon>Heunggongvirae</taxon>
        <taxon>Uroviricota</taxon>
        <taxon>Caudoviricetes</taxon>
        <taxon>Chimalliviridae</taxon>
        <taxon>Chiangmaivirus</taxon>
        <taxon>Chiangmaivirus RSL2</taxon>
    </lineage>
</organism>
<dbReference type="Pfam" id="PF00623">
    <property type="entry name" value="RNA_pol_Rpb1_2"/>
    <property type="match status" value="1"/>
</dbReference>
<proteinExistence type="predicted"/>
<dbReference type="Gene3D" id="2.40.40.20">
    <property type="match status" value="1"/>
</dbReference>
<dbReference type="EMBL" id="AP014693">
    <property type="protein sequence ID" value="BAQ02749.2"/>
    <property type="molecule type" value="Genomic_DNA"/>
</dbReference>
<keyword evidence="3" id="KW-1185">Reference proteome</keyword>
<dbReference type="InterPro" id="IPR000722">
    <property type="entry name" value="RNA_pol_asu"/>
</dbReference>
<reference evidence="2 3" key="1">
    <citation type="submission" date="2014-12" db="EMBL/GenBank/DDBJ databases">
        <title>Genome analysis of a novel jumbo phage RSL2 infecting the phytopathogen Ralstonia solanacearum.</title>
        <authorList>
            <person name="Kawasaki T."/>
            <person name="Fujie M."/>
            <person name="Chatchawankanphanich O."/>
            <person name="Ogata H."/>
            <person name="Yamada T."/>
        </authorList>
    </citation>
    <scope>NUCLEOTIDE SEQUENCE [LARGE SCALE GENOMIC DNA]</scope>
    <source>
        <strain evidence="2 3">RSL2</strain>
    </source>
</reference>
<dbReference type="GO" id="GO:0003899">
    <property type="term" value="F:DNA-directed RNA polymerase activity"/>
    <property type="evidence" value="ECO:0007669"/>
    <property type="project" value="InterPro"/>
</dbReference>
<sequence>MEMQNYDELFSQITTDPIIVNKVLDTLETEKSAFDENFFVTYNDTDLLDTIPKCSCGHTFGQHHVDRNGKGTICRKCKQPVQAVLDKPLEPIIWVEAPRGVDALINPQAWRLLSDFFSLSNNSNQKFNIIKYLTNTDYRPNRQHHGRWMDELENRRIERGLNFFYHNFDWIIGQLCEFPQFSSTRDKKEKLREMQIFIAMYRDRIFSQHVPVHNKTILVIENTKFGTYMDTTLKTIIDAVRNISGIDSDIKDYTVAQKENRASKFSEALSEFGRDYEKNFIAGKPGLVRKHVYATRCWFSFRAVINSLTEPHHHDEIHLPWALAVTTFRLHLMGKLFRRGFGHNDAAYFLNAHTHVYHPLLEELFDELLDESPYELSPTIQASIVDGQMQGVAIDEIAAAAMKPKRGIPVIFGRNPSMYRTSIQRMFVTKIKTNPKIMSISYPIISVAGPNADFDGDQMFGFLTMDNWTTDELRYLAPHFGAWKLSGPRKIGDNMPLPKPIVSSVVNHLYNYSEEARRPDPAKLARMHEMFNTRTLH</sequence>
<evidence type="ECO:0000313" key="3">
    <source>
        <dbReference type="Proteomes" id="UP000203794"/>
    </source>
</evidence>